<evidence type="ECO:0000256" key="1">
    <source>
        <dbReference type="ARBA" id="ARBA00022679"/>
    </source>
</evidence>
<name>A0A1T5F1X7_9SPHN</name>
<dbReference type="SUPFAM" id="SSF53448">
    <property type="entry name" value="Nucleotide-diphospho-sugar transferases"/>
    <property type="match status" value="1"/>
</dbReference>
<keyword evidence="3" id="KW-0547">Nucleotide-binding</keyword>
<dbReference type="STRING" id="439228.SAMN06295920_10836"/>
<dbReference type="InterPro" id="IPR002835">
    <property type="entry name" value="CofC"/>
</dbReference>
<evidence type="ECO:0000313" key="6">
    <source>
        <dbReference type="Proteomes" id="UP000189818"/>
    </source>
</evidence>
<dbReference type="PANTHER" id="PTHR40392">
    <property type="entry name" value="2-PHOSPHO-L-LACTATE GUANYLYLTRANSFERASE"/>
    <property type="match status" value="1"/>
</dbReference>
<dbReference type="NCBIfam" id="TIGR03552">
    <property type="entry name" value="F420_cofC"/>
    <property type="match status" value="1"/>
</dbReference>
<dbReference type="GO" id="GO:0005525">
    <property type="term" value="F:GTP binding"/>
    <property type="evidence" value="ECO:0007669"/>
    <property type="project" value="UniProtKB-KW"/>
</dbReference>
<proteinExistence type="predicted"/>
<keyword evidence="6" id="KW-1185">Reference proteome</keyword>
<dbReference type="EMBL" id="FUYM01000008">
    <property type="protein sequence ID" value="SKB90040.1"/>
    <property type="molecule type" value="Genomic_DNA"/>
</dbReference>
<dbReference type="AlphaFoldDB" id="A0A1T5F1X7"/>
<keyword evidence="2 5" id="KW-0548">Nucleotidyltransferase</keyword>
<reference evidence="6" key="1">
    <citation type="submission" date="2017-02" db="EMBL/GenBank/DDBJ databases">
        <authorList>
            <person name="Varghese N."/>
            <person name="Submissions S."/>
        </authorList>
    </citation>
    <scope>NUCLEOTIDE SEQUENCE [LARGE SCALE GENOMIC DNA]</scope>
    <source>
        <strain evidence="6">UM2</strain>
    </source>
</reference>
<evidence type="ECO:0000256" key="4">
    <source>
        <dbReference type="ARBA" id="ARBA00023134"/>
    </source>
</evidence>
<dbReference type="RefSeq" id="WP_079649411.1">
    <property type="nucleotide sequence ID" value="NZ_FUYM01000008.1"/>
</dbReference>
<organism evidence="5 6">
    <name type="scientific">Rhizorhabdus histidinilytica</name>
    <dbReference type="NCBI Taxonomy" id="439228"/>
    <lineage>
        <taxon>Bacteria</taxon>
        <taxon>Pseudomonadati</taxon>
        <taxon>Pseudomonadota</taxon>
        <taxon>Alphaproteobacteria</taxon>
        <taxon>Sphingomonadales</taxon>
        <taxon>Sphingomonadaceae</taxon>
        <taxon>Rhizorhabdus</taxon>
    </lineage>
</organism>
<dbReference type="OrthoDB" id="5243750at2"/>
<dbReference type="Gene3D" id="3.90.550.10">
    <property type="entry name" value="Spore Coat Polysaccharide Biosynthesis Protein SpsA, Chain A"/>
    <property type="match status" value="1"/>
</dbReference>
<dbReference type="Pfam" id="PF01983">
    <property type="entry name" value="CofC"/>
    <property type="match status" value="1"/>
</dbReference>
<evidence type="ECO:0000256" key="2">
    <source>
        <dbReference type="ARBA" id="ARBA00022695"/>
    </source>
</evidence>
<dbReference type="PANTHER" id="PTHR40392:SF1">
    <property type="entry name" value="2-PHOSPHO-L-LACTATE GUANYLYLTRANSFERASE"/>
    <property type="match status" value="1"/>
</dbReference>
<sequence length="193" mass="20559">MDGHLLLAVRPPEEGKSRLATTIDADQRSALNYNMFRHVLKIGRELFPPERIILVSRSAALRGEVAALGGHALEESGDDLNAALEQGARFAIGRDAGSLLSLSSDLPALTMDDVRALLDAPAPIAIATDRLRTGTNALRMRPAGAIPFRYGMDSLTAHLAAAAAAKLEAVVVERPGLADDIDTPADLAAWHRR</sequence>
<keyword evidence="1 5" id="KW-0808">Transferase</keyword>
<dbReference type="GO" id="GO:0043814">
    <property type="term" value="F:phospholactate guanylyltransferase activity"/>
    <property type="evidence" value="ECO:0007669"/>
    <property type="project" value="InterPro"/>
</dbReference>
<evidence type="ECO:0000256" key="3">
    <source>
        <dbReference type="ARBA" id="ARBA00022741"/>
    </source>
</evidence>
<dbReference type="Proteomes" id="UP000189818">
    <property type="component" value="Unassembled WGS sequence"/>
</dbReference>
<evidence type="ECO:0000313" key="5">
    <source>
        <dbReference type="EMBL" id="SKB90040.1"/>
    </source>
</evidence>
<protein>
    <submittedName>
        <fullName evidence="5">2-phospho-L-lactate guanylyltransferase</fullName>
    </submittedName>
</protein>
<gene>
    <name evidence="5" type="ORF">SAMN06295920_10836</name>
</gene>
<keyword evidence="4" id="KW-0342">GTP-binding</keyword>
<dbReference type="InterPro" id="IPR029044">
    <property type="entry name" value="Nucleotide-diphossugar_trans"/>
</dbReference>
<accession>A0A1T5F1X7</accession>